<comment type="caution">
    <text evidence="2">The sequence shown here is derived from an EMBL/GenBank/DDBJ whole genome shotgun (WGS) entry which is preliminary data.</text>
</comment>
<feature type="transmembrane region" description="Helical" evidence="1">
    <location>
        <begin position="204"/>
        <end position="223"/>
    </location>
</feature>
<feature type="transmembrane region" description="Helical" evidence="1">
    <location>
        <begin position="176"/>
        <end position="198"/>
    </location>
</feature>
<evidence type="ECO:0008006" key="4">
    <source>
        <dbReference type="Google" id="ProtNLM"/>
    </source>
</evidence>
<evidence type="ECO:0000313" key="2">
    <source>
        <dbReference type="EMBL" id="OXA38865.1"/>
    </source>
</evidence>
<feature type="transmembrane region" description="Helical" evidence="1">
    <location>
        <begin position="49"/>
        <end position="67"/>
    </location>
</feature>
<evidence type="ECO:0000256" key="1">
    <source>
        <dbReference type="SAM" id="Phobius"/>
    </source>
</evidence>
<dbReference type="Proteomes" id="UP000198287">
    <property type="component" value="Unassembled WGS sequence"/>
</dbReference>
<name>A0A226CZW8_FOLCA</name>
<feature type="transmembrane region" description="Helical" evidence="1">
    <location>
        <begin position="300"/>
        <end position="319"/>
    </location>
</feature>
<proteinExistence type="predicted"/>
<evidence type="ECO:0000313" key="3">
    <source>
        <dbReference type="Proteomes" id="UP000198287"/>
    </source>
</evidence>
<dbReference type="OrthoDB" id="8297494at2759"/>
<feature type="transmembrane region" description="Helical" evidence="1">
    <location>
        <begin position="79"/>
        <end position="95"/>
    </location>
</feature>
<accession>A0A226CZW8</accession>
<protein>
    <recommendedName>
        <fullName evidence="4">Odorant receptor</fullName>
    </recommendedName>
</protein>
<feature type="transmembrane region" description="Helical" evidence="1">
    <location>
        <begin position="134"/>
        <end position="155"/>
    </location>
</feature>
<sequence>MLTTIFKPFLIHHLRICKLSKCTLARWEPNLELLVPHRCTKWGLLYQKIQLVAGLLYTVGITLKISLGQDSVAEKSQGLVFLMALLVTILARWYWPIDGVLSEPCRMLNAFFKFENMLIRENRSRQPGARDRCMLAFMNLLETTVVLIPLIVVAIQLHNPCALPFLGSISPYCDKWVWNPPPWWVHVLMMSAEFWIWLHYVYEGSFYIIYAFMVAIVCMLDYLEYFEKMVQEMLKLGEDPTTEIHISKVLHSYRCLRLVEKTLNHALKGQLVPAMIGGVPQIQVFSMFVCIKLYSQIPMPGFLIFPLLLVDATVTNLVIETLAAKVNTNSTIILSDLNCGLSNSFRRKASIRKELASCTAVKIQFGQNFVGKGTPLVIENFCFNQTVSLLLMNGRSGG</sequence>
<reference evidence="2 3" key="1">
    <citation type="submission" date="2015-12" db="EMBL/GenBank/DDBJ databases">
        <title>The genome of Folsomia candida.</title>
        <authorList>
            <person name="Faddeeva A."/>
            <person name="Derks M.F."/>
            <person name="Anvar Y."/>
            <person name="Smit S."/>
            <person name="Van Straalen N."/>
            <person name="Roelofs D."/>
        </authorList>
    </citation>
    <scope>NUCLEOTIDE SEQUENCE [LARGE SCALE GENOMIC DNA]</scope>
    <source>
        <strain evidence="2 3">VU population</strain>
        <tissue evidence="2">Whole body</tissue>
    </source>
</reference>
<dbReference type="AlphaFoldDB" id="A0A226CZW8"/>
<keyword evidence="1" id="KW-0472">Membrane</keyword>
<organism evidence="2 3">
    <name type="scientific">Folsomia candida</name>
    <name type="common">Springtail</name>
    <dbReference type="NCBI Taxonomy" id="158441"/>
    <lineage>
        <taxon>Eukaryota</taxon>
        <taxon>Metazoa</taxon>
        <taxon>Ecdysozoa</taxon>
        <taxon>Arthropoda</taxon>
        <taxon>Hexapoda</taxon>
        <taxon>Collembola</taxon>
        <taxon>Entomobryomorpha</taxon>
        <taxon>Isotomoidea</taxon>
        <taxon>Isotomidae</taxon>
        <taxon>Proisotominae</taxon>
        <taxon>Folsomia</taxon>
    </lineage>
</organism>
<gene>
    <name evidence="2" type="ORF">Fcan01_26461</name>
</gene>
<dbReference type="EMBL" id="LNIX01000043">
    <property type="protein sequence ID" value="OXA38865.1"/>
    <property type="molecule type" value="Genomic_DNA"/>
</dbReference>
<keyword evidence="1" id="KW-0812">Transmembrane</keyword>
<keyword evidence="3" id="KW-1185">Reference proteome</keyword>
<keyword evidence="1" id="KW-1133">Transmembrane helix</keyword>